<feature type="transmembrane region" description="Helical" evidence="1">
    <location>
        <begin position="17"/>
        <end position="35"/>
    </location>
</feature>
<name>A0A371JLB3_9FLAO</name>
<organism evidence="2 3">
    <name type="scientific">Flagellimonas nanhaiensis</name>
    <dbReference type="NCBI Taxonomy" id="2292706"/>
    <lineage>
        <taxon>Bacteria</taxon>
        <taxon>Pseudomonadati</taxon>
        <taxon>Bacteroidota</taxon>
        <taxon>Flavobacteriia</taxon>
        <taxon>Flavobacteriales</taxon>
        <taxon>Flavobacteriaceae</taxon>
        <taxon>Flagellimonas</taxon>
    </lineage>
</organism>
<feature type="transmembrane region" description="Helical" evidence="1">
    <location>
        <begin position="47"/>
        <end position="66"/>
    </location>
</feature>
<protein>
    <submittedName>
        <fullName evidence="2">Uncharacterized protein</fullName>
    </submittedName>
</protein>
<dbReference type="EMBL" id="QTJX01000007">
    <property type="protein sequence ID" value="RDY57728.1"/>
    <property type="molecule type" value="Genomic_DNA"/>
</dbReference>
<keyword evidence="1" id="KW-1133">Transmembrane helix</keyword>
<evidence type="ECO:0000256" key="1">
    <source>
        <dbReference type="SAM" id="Phobius"/>
    </source>
</evidence>
<keyword evidence="1" id="KW-0472">Membrane</keyword>
<comment type="caution">
    <text evidence="2">The sequence shown here is derived from an EMBL/GenBank/DDBJ whole genome shotgun (WGS) entry which is preliminary data.</text>
</comment>
<dbReference type="Proteomes" id="UP000261828">
    <property type="component" value="Unassembled WGS sequence"/>
</dbReference>
<keyword evidence="3" id="KW-1185">Reference proteome</keyword>
<accession>A0A371JLB3</accession>
<evidence type="ECO:0000313" key="3">
    <source>
        <dbReference type="Proteomes" id="UP000261828"/>
    </source>
</evidence>
<evidence type="ECO:0000313" key="2">
    <source>
        <dbReference type="EMBL" id="RDY57728.1"/>
    </source>
</evidence>
<gene>
    <name evidence="2" type="ORF">DX873_17675</name>
</gene>
<sequence length="75" mass="8428">MTKIKEKWGDYSLREKIAIVIGSVLLTIQVVRYATNTLSENLNIEKWVFVGAVLLLFAPIVLVEIIKKRKGGNNA</sequence>
<dbReference type="AlphaFoldDB" id="A0A371JLB3"/>
<proteinExistence type="predicted"/>
<dbReference type="RefSeq" id="WP_116185827.1">
    <property type="nucleotide sequence ID" value="NZ_QTJX01000007.1"/>
</dbReference>
<reference evidence="2 3" key="1">
    <citation type="submission" date="2018-08" db="EMBL/GenBank/DDBJ databases">
        <title>Muricauda nanhaiensis sp. nov., isolated from seawater of the South China Sea.</title>
        <authorList>
            <person name="Dang Y."/>
        </authorList>
    </citation>
    <scope>NUCLEOTIDE SEQUENCE [LARGE SCALE GENOMIC DNA]</scope>
    <source>
        <strain evidence="2 3">SM1704</strain>
    </source>
</reference>
<keyword evidence="1" id="KW-0812">Transmembrane</keyword>